<feature type="domain" description="P/Homo B" evidence="10">
    <location>
        <begin position="426"/>
        <end position="570"/>
    </location>
</feature>
<dbReference type="InterPro" id="IPR036852">
    <property type="entry name" value="Peptidase_S8/S53_dom_sf"/>
</dbReference>
<feature type="active site" description="Charge relay system" evidence="8">
    <location>
        <position position="122"/>
    </location>
</feature>
<protein>
    <submittedName>
        <fullName evidence="11">PCSK4-like protein</fullName>
    </submittedName>
</protein>
<accession>A0ABY7EI36</accession>
<evidence type="ECO:0000256" key="9">
    <source>
        <dbReference type="SAM" id="Phobius"/>
    </source>
</evidence>
<dbReference type="CDD" id="cd04059">
    <property type="entry name" value="Peptidases_S8_Protein_convertases_Kexins_Furin-like"/>
    <property type="match status" value="1"/>
</dbReference>
<keyword evidence="9" id="KW-1133">Transmembrane helix</keyword>
<evidence type="ECO:0000256" key="2">
    <source>
        <dbReference type="ARBA" id="ARBA00022670"/>
    </source>
</evidence>
<evidence type="ECO:0000256" key="7">
    <source>
        <dbReference type="ARBA" id="ARBA00022837"/>
    </source>
</evidence>
<dbReference type="Proteomes" id="UP001164746">
    <property type="component" value="Chromosome 6"/>
</dbReference>
<dbReference type="EMBL" id="CP111017">
    <property type="protein sequence ID" value="WAR08562.1"/>
    <property type="molecule type" value="Genomic_DNA"/>
</dbReference>
<keyword evidence="6 8" id="KW-0720">Serine protease</keyword>
<evidence type="ECO:0000256" key="4">
    <source>
        <dbReference type="ARBA" id="ARBA00022729"/>
    </source>
</evidence>
<evidence type="ECO:0000259" key="10">
    <source>
        <dbReference type="PROSITE" id="PS51829"/>
    </source>
</evidence>
<feature type="active site" description="Charge relay system" evidence="8">
    <location>
        <position position="168"/>
    </location>
</feature>
<proteinExistence type="inferred from homology"/>
<evidence type="ECO:0000256" key="8">
    <source>
        <dbReference type="PROSITE-ProRule" id="PRU01240"/>
    </source>
</evidence>
<organism evidence="11 12">
    <name type="scientific">Mya arenaria</name>
    <name type="common">Soft-shell clam</name>
    <dbReference type="NCBI Taxonomy" id="6604"/>
    <lineage>
        <taxon>Eukaryota</taxon>
        <taxon>Metazoa</taxon>
        <taxon>Spiralia</taxon>
        <taxon>Lophotrochozoa</taxon>
        <taxon>Mollusca</taxon>
        <taxon>Bivalvia</taxon>
        <taxon>Autobranchia</taxon>
        <taxon>Heteroconchia</taxon>
        <taxon>Euheterodonta</taxon>
        <taxon>Imparidentia</taxon>
        <taxon>Neoheterodontei</taxon>
        <taxon>Myida</taxon>
        <taxon>Myoidea</taxon>
        <taxon>Myidae</taxon>
        <taxon>Mya</taxon>
    </lineage>
</organism>
<keyword evidence="5 8" id="KW-0378">Hydrolase</keyword>
<gene>
    <name evidence="11" type="ORF">MAR_018520</name>
</gene>
<evidence type="ECO:0000313" key="12">
    <source>
        <dbReference type="Proteomes" id="UP001164746"/>
    </source>
</evidence>
<feature type="transmembrane region" description="Helical" evidence="9">
    <location>
        <begin position="604"/>
        <end position="624"/>
    </location>
</feature>
<dbReference type="InterPro" id="IPR008979">
    <property type="entry name" value="Galactose-bd-like_sf"/>
</dbReference>
<keyword evidence="12" id="KW-1185">Reference proteome</keyword>
<dbReference type="Pfam" id="PF01483">
    <property type="entry name" value="P_proprotein"/>
    <property type="match status" value="1"/>
</dbReference>
<feature type="active site" description="Charge relay system" evidence="8">
    <location>
        <position position="350"/>
    </location>
</feature>
<evidence type="ECO:0000256" key="1">
    <source>
        <dbReference type="ARBA" id="ARBA00005325"/>
    </source>
</evidence>
<dbReference type="InterPro" id="IPR034182">
    <property type="entry name" value="Kexin/furin"/>
</dbReference>
<dbReference type="PROSITE" id="PS51829">
    <property type="entry name" value="P_HOMO_B"/>
    <property type="match status" value="1"/>
</dbReference>
<keyword evidence="4" id="KW-0732">Signal</keyword>
<dbReference type="SUPFAM" id="SSF49785">
    <property type="entry name" value="Galactose-binding domain-like"/>
    <property type="match status" value="1"/>
</dbReference>
<evidence type="ECO:0000256" key="3">
    <source>
        <dbReference type="ARBA" id="ARBA00022685"/>
    </source>
</evidence>
<evidence type="ECO:0000256" key="5">
    <source>
        <dbReference type="ARBA" id="ARBA00022801"/>
    </source>
</evidence>
<dbReference type="PROSITE" id="PS51892">
    <property type="entry name" value="SUBTILASE"/>
    <property type="match status" value="1"/>
</dbReference>
<dbReference type="Gene3D" id="2.60.120.260">
    <property type="entry name" value="Galactose-binding domain-like"/>
    <property type="match status" value="1"/>
</dbReference>
<keyword evidence="7" id="KW-0106">Calcium</keyword>
<dbReference type="SUPFAM" id="SSF52743">
    <property type="entry name" value="Subtilisin-like"/>
    <property type="match status" value="1"/>
</dbReference>
<evidence type="ECO:0000256" key="6">
    <source>
        <dbReference type="ARBA" id="ARBA00022825"/>
    </source>
</evidence>
<dbReference type="PANTHER" id="PTHR42884:SF14">
    <property type="entry name" value="NEUROENDOCRINE CONVERTASE 1"/>
    <property type="match status" value="1"/>
</dbReference>
<dbReference type="InterPro" id="IPR002884">
    <property type="entry name" value="P_dom"/>
</dbReference>
<dbReference type="PANTHER" id="PTHR42884">
    <property type="entry name" value="PROPROTEIN CONVERTASE SUBTILISIN/KEXIN-RELATED"/>
    <property type="match status" value="1"/>
</dbReference>
<evidence type="ECO:0000313" key="11">
    <source>
        <dbReference type="EMBL" id="WAR08562.1"/>
    </source>
</evidence>
<comment type="similarity">
    <text evidence="1">Belongs to the peptidase S8 family. Furin subfamily.</text>
</comment>
<keyword evidence="3" id="KW-0165">Cleavage on pair of basic residues</keyword>
<dbReference type="Gene3D" id="3.40.50.200">
    <property type="entry name" value="Peptidase S8/S53 domain"/>
    <property type="match status" value="1"/>
</dbReference>
<dbReference type="InterPro" id="IPR015500">
    <property type="entry name" value="Peptidase_S8_subtilisin-rel"/>
</dbReference>
<dbReference type="InterPro" id="IPR000209">
    <property type="entry name" value="Peptidase_S8/S53_dom"/>
</dbReference>
<sequence>MYGHLYKIYMYMSVLIVIPPTINCLKYSERRIIEFEKGEFEDMSYRNRLQNMGYEFLFKIVDDFYVFATNKSWSTEEHEHFKHINVGKSFCQCPPYFDEVQEIDQSWVEGYTGKNVVIAVTDVGVDSDSPNLRENIAFDLSYNFIDNNTDPRPEIFPNYPESLRLTNHGNACSGLIAGIKENDICSFCGAGVAFNSKVAALKIGKVKYLHWEYNPEITGGLYSAALRFKNQEIHIYSNSWTFDEPFKTLHPPTERVLEVGLEKGRQGLGSIFVFPSGPHGNGFTNNIFTIGVASFGFNGIVPRRSFVSSATLVSAFGQGRRRIDNGTLTVTHTIRRLASRTCDNKFGGSSAATAIVSGMIALTLEANSALTSRDIKHLLVESSGYIGLAETSHFKMNCAGKHFHKVFGFGYVQVLKMVHLAKHWKFNLQLLNLTYVWFDIQHNQTDIGYELVSSSNLTCQHKPYCIDKMEHIIVKLRFVYPRHTRTILSIISPCGTESILMEHAGEPPKDENDVGKNEGVSVDATFLSNHFWGEEMEGIWTVKITGLGVYSYLLCNIERAEIMFYGTNKHRVIPIVRLESPNITESSDRKTKGIQEEKVNVGRVVGIPLGITIPLVIIIILCCCKYKPWRKPLPNNPMHDNAIGEQLLTQIN</sequence>
<name>A0ABY7EI36_MYAAR</name>
<reference evidence="11" key="1">
    <citation type="submission" date="2022-11" db="EMBL/GenBank/DDBJ databases">
        <title>Centuries of genome instability and evolution in soft-shell clam transmissible cancer (bioRxiv).</title>
        <authorList>
            <person name="Hart S.F.M."/>
            <person name="Yonemitsu M.A."/>
            <person name="Giersch R.M."/>
            <person name="Beal B.F."/>
            <person name="Arriagada G."/>
            <person name="Davis B.W."/>
            <person name="Ostrander E.A."/>
            <person name="Goff S.P."/>
            <person name="Metzger M.J."/>
        </authorList>
    </citation>
    <scope>NUCLEOTIDE SEQUENCE</scope>
    <source>
        <strain evidence="11">MELC-2E11</strain>
        <tissue evidence="11">Siphon/mantle</tissue>
    </source>
</reference>
<keyword evidence="9" id="KW-0472">Membrane</keyword>
<keyword evidence="9" id="KW-0812">Transmembrane</keyword>
<dbReference type="PRINTS" id="PR00723">
    <property type="entry name" value="SUBTILISIN"/>
</dbReference>
<keyword evidence="2 8" id="KW-0645">Protease</keyword>
<dbReference type="Pfam" id="PF00082">
    <property type="entry name" value="Peptidase_S8"/>
    <property type="match status" value="1"/>
</dbReference>